<dbReference type="WBParaSite" id="PTRK_0000106200.1">
    <property type="protein sequence ID" value="PTRK_0000106200.1"/>
    <property type="gene ID" value="PTRK_0000106200"/>
</dbReference>
<organism evidence="1 2">
    <name type="scientific">Parastrongyloides trichosuri</name>
    <name type="common">Possum-specific nematode worm</name>
    <dbReference type="NCBI Taxonomy" id="131310"/>
    <lineage>
        <taxon>Eukaryota</taxon>
        <taxon>Metazoa</taxon>
        <taxon>Ecdysozoa</taxon>
        <taxon>Nematoda</taxon>
        <taxon>Chromadorea</taxon>
        <taxon>Rhabditida</taxon>
        <taxon>Tylenchina</taxon>
        <taxon>Panagrolaimomorpha</taxon>
        <taxon>Strongyloidoidea</taxon>
        <taxon>Strongyloididae</taxon>
        <taxon>Parastrongyloides</taxon>
    </lineage>
</organism>
<evidence type="ECO:0000313" key="1">
    <source>
        <dbReference type="Proteomes" id="UP000038045"/>
    </source>
</evidence>
<proteinExistence type="predicted"/>
<reference evidence="2" key="1">
    <citation type="submission" date="2017-02" db="UniProtKB">
        <authorList>
            <consortium name="WormBaseParasite"/>
        </authorList>
    </citation>
    <scope>IDENTIFICATION</scope>
</reference>
<dbReference type="Proteomes" id="UP000038045">
    <property type="component" value="Unplaced"/>
</dbReference>
<keyword evidence="1" id="KW-1185">Reference proteome</keyword>
<dbReference type="AlphaFoldDB" id="A0A0N4Z2G7"/>
<name>A0A0N4Z2G7_PARTI</name>
<sequence>MAQRNINIPDFVKRTDSINEFITTALSSDEVYELMKQNRIIKSFRSYDCSYSLSIDKSKDMELKCFSTDGGEHPIAYIKNEIRNRRKLDLEVITNVNIKNSTNFKNFTSQEMIKASKVYAEFISYILSNITFATSLNFRTTSFMEDDDCFYLLILANLQSVKLEQVNSITLWSVIDFLTKYNFMEYDIFDSKPNLTTFTISTVSTTLDQKIPMLRDELWRFIDYMNKKHITLNLVYESTEVSIFLTTTILQYCRKNNIEVQVNQEINRVEFFDRIKKGISRKDFELMPHLSSVTLFIDEFEHFSYIKDVLKKMNNLESFKIVFSSHIYTTPSEKPYKLEEIRKIYEKNFNYQPSINKLKEFLLEYDDDHFPNYFDTFRLEDQLYDLFFKYLSSVLPKTIEVLSFKKLPCLKDEYFNNLYKSIPNIETITLKNCKYVPDEALLLFRKLKNVILSESTAIMIPSWVGIVIYCDFNNHSSRYYYRTHRRKTETHFYRLMRNGNLLNAFWCDEGKKSDYVIFLKDILQWKTAINLLNF</sequence>
<accession>A0A0N4Z2G7</accession>
<protein>
    <submittedName>
        <fullName evidence="2">F-box domain-containing protein</fullName>
    </submittedName>
</protein>
<evidence type="ECO:0000313" key="2">
    <source>
        <dbReference type="WBParaSite" id="PTRK_0000106200.1"/>
    </source>
</evidence>